<evidence type="ECO:0000313" key="5">
    <source>
        <dbReference type="EMBL" id="KAK4242405.1"/>
    </source>
</evidence>
<keyword evidence="1" id="KW-0547">Nucleotide-binding</keyword>
<feature type="compositionally biased region" description="Basic and acidic residues" evidence="3">
    <location>
        <begin position="1"/>
        <end position="10"/>
    </location>
</feature>
<accession>A0AAN7HHM1</accession>
<keyword evidence="2" id="KW-0067">ATP-binding</keyword>
<gene>
    <name evidence="5" type="ORF">C8A03DRAFT_40221</name>
</gene>
<feature type="domain" description="Zeta toxin" evidence="4">
    <location>
        <begin position="217"/>
        <end position="325"/>
    </location>
</feature>
<dbReference type="Gene3D" id="3.40.50.300">
    <property type="entry name" value="P-loop containing nucleotide triphosphate hydrolases"/>
    <property type="match status" value="1"/>
</dbReference>
<keyword evidence="6" id="KW-1185">Reference proteome</keyword>
<sequence>MKDPDSDLHPSSRHSPPEPTLTVAPPASPGGTTDTKPVDASIDLLEAWQISPSTHAQILHTSILPAELYPFLPSKTPSPSSSSSSNTKPLAVLVLGQTGAGKTRLAPLLLRAMQQQQQQQQQQCPSSSSPNGPLLKPLHLIADTFKTYHPFYSTCLATAPHLASQLASRDAAEWLLEVCCAAAGRRARRVLVETACRKRPGPGPGHGAGGETQNSYFERLVRVFSDKGYSVRVVILAVPAALSRLGILVRYYKRLPEAGSRWGLPVRLTPRAVHDLSYEGLAEAVGWLDHHHHHHGGGEKDGEGKGGVERVVVVRRNGRVVYDANGESGVDDGGRWKKEKKGEAGGALRALEAERTRGLSVGERKAAEEDIAMLKGLGEPGVMKQAEEIQGLIDELGIWEDGASPDMVQFDVEDFVSNGVS</sequence>
<dbReference type="InterPro" id="IPR025662">
    <property type="entry name" value="Sigma_54_int_dom_ATP-bd_1"/>
</dbReference>
<dbReference type="GO" id="GO:0005524">
    <property type="term" value="F:ATP binding"/>
    <property type="evidence" value="ECO:0007669"/>
    <property type="project" value="UniProtKB-KW"/>
</dbReference>
<reference evidence="5" key="1">
    <citation type="journal article" date="2023" name="Mol. Phylogenet. Evol.">
        <title>Genome-scale phylogeny and comparative genomics of the fungal order Sordariales.</title>
        <authorList>
            <person name="Hensen N."/>
            <person name="Bonometti L."/>
            <person name="Westerberg I."/>
            <person name="Brannstrom I.O."/>
            <person name="Guillou S."/>
            <person name="Cros-Aarteil S."/>
            <person name="Calhoun S."/>
            <person name="Haridas S."/>
            <person name="Kuo A."/>
            <person name="Mondo S."/>
            <person name="Pangilinan J."/>
            <person name="Riley R."/>
            <person name="LaButti K."/>
            <person name="Andreopoulos B."/>
            <person name="Lipzen A."/>
            <person name="Chen C."/>
            <person name="Yan M."/>
            <person name="Daum C."/>
            <person name="Ng V."/>
            <person name="Clum A."/>
            <person name="Steindorff A."/>
            <person name="Ohm R.A."/>
            <person name="Martin F."/>
            <person name="Silar P."/>
            <person name="Natvig D.O."/>
            <person name="Lalanne C."/>
            <person name="Gautier V."/>
            <person name="Ament-Velasquez S.L."/>
            <person name="Kruys A."/>
            <person name="Hutchinson M.I."/>
            <person name="Powell A.J."/>
            <person name="Barry K."/>
            <person name="Miller A.N."/>
            <person name="Grigoriev I.V."/>
            <person name="Debuchy R."/>
            <person name="Gladieux P."/>
            <person name="Hiltunen Thoren M."/>
            <person name="Johannesson H."/>
        </authorList>
    </citation>
    <scope>NUCLEOTIDE SEQUENCE</scope>
    <source>
        <strain evidence="5">CBS 532.94</strain>
    </source>
</reference>
<dbReference type="PROSITE" id="PS00675">
    <property type="entry name" value="SIGMA54_INTERACT_1"/>
    <property type="match status" value="1"/>
</dbReference>
<name>A0AAN7HHM1_9PEZI</name>
<evidence type="ECO:0000256" key="1">
    <source>
        <dbReference type="ARBA" id="ARBA00022741"/>
    </source>
</evidence>
<protein>
    <recommendedName>
        <fullName evidence="4">Zeta toxin domain-containing protein</fullName>
    </recommendedName>
</protein>
<evidence type="ECO:0000259" key="4">
    <source>
        <dbReference type="Pfam" id="PF06414"/>
    </source>
</evidence>
<evidence type="ECO:0000256" key="3">
    <source>
        <dbReference type="SAM" id="MobiDB-lite"/>
    </source>
</evidence>
<evidence type="ECO:0000256" key="2">
    <source>
        <dbReference type="ARBA" id="ARBA00022840"/>
    </source>
</evidence>
<organism evidence="5 6">
    <name type="scientific">Achaetomium macrosporum</name>
    <dbReference type="NCBI Taxonomy" id="79813"/>
    <lineage>
        <taxon>Eukaryota</taxon>
        <taxon>Fungi</taxon>
        <taxon>Dikarya</taxon>
        <taxon>Ascomycota</taxon>
        <taxon>Pezizomycotina</taxon>
        <taxon>Sordariomycetes</taxon>
        <taxon>Sordariomycetidae</taxon>
        <taxon>Sordariales</taxon>
        <taxon>Chaetomiaceae</taxon>
        <taxon>Achaetomium</taxon>
    </lineage>
</organism>
<dbReference type="EMBL" id="MU860008">
    <property type="protein sequence ID" value="KAK4242405.1"/>
    <property type="molecule type" value="Genomic_DNA"/>
</dbReference>
<feature type="region of interest" description="Disordered" evidence="3">
    <location>
        <begin position="1"/>
        <end position="37"/>
    </location>
</feature>
<feature type="domain" description="Zeta toxin" evidence="4">
    <location>
        <begin position="84"/>
        <end position="117"/>
    </location>
</feature>
<dbReference type="InterPro" id="IPR027417">
    <property type="entry name" value="P-loop_NTPase"/>
</dbReference>
<dbReference type="AlphaFoldDB" id="A0AAN7HHM1"/>
<reference evidence="5" key="2">
    <citation type="submission" date="2023-05" db="EMBL/GenBank/DDBJ databases">
        <authorList>
            <consortium name="Lawrence Berkeley National Laboratory"/>
            <person name="Steindorff A."/>
            <person name="Hensen N."/>
            <person name="Bonometti L."/>
            <person name="Westerberg I."/>
            <person name="Brannstrom I.O."/>
            <person name="Guillou S."/>
            <person name="Cros-Aarteil S."/>
            <person name="Calhoun S."/>
            <person name="Haridas S."/>
            <person name="Kuo A."/>
            <person name="Mondo S."/>
            <person name="Pangilinan J."/>
            <person name="Riley R."/>
            <person name="Labutti K."/>
            <person name="Andreopoulos B."/>
            <person name="Lipzen A."/>
            <person name="Chen C."/>
            <person name="Yanf M."/>
            <person name="Daum C."/>
            <person name="Ng V."/>
            <person name="Clum A."/>
            <person name="Ohm R."/>
            <person name="Martin F."/>
            <person name="Silar P."/>
            <person name="Natvig D."/>
            <person name="Lalanne C."/>
            <person name="Gautier V."/>
            <person name="Ament-Velasquez S.L."/>
            <person name="Kruys A."/>
            <person name="Hutchinson M.I."/>
            <person name="Powell A.J."/>
            <person name="Barry K."/>
            <person name="Miller A.N."/>
            <person name="Grigoriev I.V."/>
            <person name="Debuchy R."/>
            <person name="Gladieux P."/>
            <person name="Thoren M.H."/>
            <person name="Johannesson H."/>
        </authorList>
    </citation>
    <scope>NUCLEOTIDE SEQUENCE</scope>
    <source>
        <strain evidence="5">CBS 532.94</strain>
    </source>
</reference>
<dbReference type="InterPro" id="IPR010488">
    <property type="entry name" value="Zeta_toxin_domain"/>
</dbReference>
<dbReference type="Proteomes" id="UP001303760">
    <property type="component" value="Unassembled WGS sequence"/>
</dbReference>
<proteinExistence type="predicted"/>
<dbReference type="GO" id="GO:0016301">
    <property type="term" value="F:kinase activity"/>
    <property type="evidence" value="ECO:0007669"/>
    <property type="project" value="InterPro"/>
</dbReference>
<comment type="caution">
    <text evidence="5">The sequence shown here is derived from an EMBL/GenBank/DDBJ whole genome shotgun (WGS) entry which is preliminary data.</text>
</comment>
<dbReference type="Pfam" id="PF06414">
    <property type="entry name" value="Zeta_toxin"/>
    <property type="match status" value="3"/>
</dbReference>
<evidence type="ECO:0000313" key="6">
    <source>
        <dbReference type="Proteomes" id="UP001303760"/>
    </source>
</evidence>
<feature type="domain" description="Zeta toxin" evidence="4">
    <location>
        <begin position="138"/>
        <end position="198"/>
    </location>
</feature>